<accession>H2C8Q7</accession>
<dbReference type="STRING" id="671065.MetMK1DRAFT_00029720"/>
<evidence type="ECO:0000256" key="4">
    <source>
        <dbReference type="ARBA" id="ARBA00022490"/>
    </source>
</evidence>
<proteinExistence type="inferred from homology"/>
<dbReference type="AlphaFoldDB" id="H2C8Q7"/>
<evidence type="ECO:0000256" key="8">
    <source>
        <dbReference type="ARBA" id="ARBA00025330"/>
    </source>
</evidence>
<dbReference type="PANTHER" id="PTHR11579:SF0">
    <property type="entry name" value="PROTEIN-L-ISOASPARTATE(D-ASPARTATE) O-METHYLTRANSFERASE"/>
    <property type="match status" value="1"/>
</dbReference>
<dbReference type="SUPFAM" id="SSF53335">
    <property type="entry name" value="S-adenosyl-L-methionine-dependent methyltransferases"/>
    <property type="match status" value="1"/>
</dbReference>
<dbReference type="HOGENOM" id="CLU_055432_2_0_2"/>
<evidence type="ECO:0000313" key="11">
    <source>
        <dbReference type="Proteomes" id="UP000003980"/>
    </source>
</evidence>
<comment type="subcellular location">
    <subcellularLocation>
        <location evidence="1">Cytoplasm</location>
    </subcellularLocation>
</comment>
<dbReference type="GO" id="GO:0004719">
    <property type="term" value="F:protein-L-isoaspartate (D-aspartate) O-methyltransferase activity"/>
    <property type="evidence" value="ECO:0007669"/>
    <property type="project" value="UniProtKB-EC"/>
</dbReference>
<comment type="similarity">
    <text evidence="2">Belongs to the methyltransferase superfamily. L-isoaspartyl/D-aspartyl protein methyltransferase family.</text>
</comment>
<dbReference type="GO" id="GO:0032259">
    <property type="term" value="P:methylation"/>
    <property type="evidence" value="ECO:0007669"/>
    <property type="project" value="UniProtKB-KW"/>
</dbReference>
<dbReference type="eggNOG" id="arCOG00976">
    <property type="taxonomic scope" value="Archaea"/>
</dbReference>
<name>H2C8Q7_9CREN</name>
<dbReference type="RefSeq" id="WP_009075053.1">
    <property type="nucleotide sequence ID" value="NZ_JH597770.1"/>
</dbReference>
<evidence type="ECO:0000256" key="1">
    <source>
        <dbReference type="ARBA" id="ARBA00004496"/>
    </source>
</evidence>
<organism evidence="10 11">
    <name type="scientific">Metallosphaera yellowstonensis MK1</name>
    <dbReference type="NCBI Taxonomy" id="671065"/>
    <lineage>
        <taxon>Archaea</taxon>
        <taxon>Thermoproteota</taxon>
        <taxon>Thermoprotei</taxon>
        <taxon>Sulfolobales</taxon>
        <taxon>Sulfolobaceae</taxon>
        <taxon>Metallosphaera</taxon>
    </lineage>
</organism>
<evidence type="ECO:0000313" key="10">
    <source>
        <dbReference type="EMBL" id="EHP68533.1"/>
    </source>
</evidence>
<keyword evidence="4" id="KW-0963">Cytoplasm</keyword>
<keyword evidence="11" id="KW-1185">Reference proteome</keyword>
<keyword evidence="7" id="KW-0949">S-adenosyl-L-methionine</keyword>
<dbReference type="InterPro" id="IPR000682">
    <property type="entry name" value="PCMT"/>
</dbReference>
<protein>
    <recommendedName>
        <fullName evidence="3">protein-L-isoaspartate(D-aspartate) O-methyltransferase</fullName>
        <ecNumber evidence="3">2.1.1.77</ecNumber>
    </recommendedName>
</protein>
<dbReference type="CDD" id="cd02440">
    <property type="entry name" value="AdoMet_MTases"/>
    <property type="match status" value="1"/>
</dbReference>
<dbReference type="Gene3D" id="3.40.50.150">
    <property type="entry name" value="Vaccinia Virus protein VP39"/>
    <property type="match status" value="1"/>
</dbReference>
<evidence type="ECO:0000256" key="2">
    <source>
        <dbReference type="ARBA" id="ARBA00005369"/>
    </source>
</evidence>
<dbReference type="InterPro" id="IPR029063">
    <property type="entry name" value="SAM-dependent_MTases_sf"/>
</dbReference>
<dbReference type="Proteomes" id="UP000003980">
    <property type="component" value="Unassembled WGS sequence"/>
</dbReference>
<keyword evidence="6 10" id="KW-0808">Transferase</keyword>
<dbReference type="GO" id="GO:0005737">
    <property type="term" value="C:cytoplasm"/>
    <property type="evidence" value="ECO:0007669"/>
    <property type="project" value="UniProtKB-SubCell"/>
</dbReference>
<reference evidence="10 11" key="1">
    <citation type="submission" date="2012-01" db="EMBL/GenBank/DDBJ databases">
        <title>Improved High-Quality Draft sequence of Metallosphaera yellowstonensis MK1.</title>
        <authorList>
            <consortium name="US DOE Joint Genome Institute"/>
            <person name="Lucas S."/>
            <person name="Han J."/>
            <person name="Cheng J.-F."/>
            <person name="Goodwin L."/>
            <person name="Pitluck S."/>
            <person name="Peters L."/>
            <person name="Teshima H."/>
            <person name="Detter J.C."/>
            <person name="Han C."/>
            <person name="Tapia R."/>
            <person name="Land M."/>
            <person name="Hauser L."/>
            <person name="Kyrpides N."/>
            <person name="Kozubal M."/>
            <person name="Macur R.E."/>
            <person name="Jay Z."/>
            <person name="Inskeep W."/>
            <person name="Woyke T."/>
        </authorList>
    </citation>
    <scope>NUCLEOTIDE SEQUENCE [LARGE SCALE GENOMIC DNA]</scope>
    <source>
        <strain evidence="10 11">MK1</strain>
    </source>
</reference>
<evidence type="ECO:0000256" key="3">
    <source>
        <dbReference type="ARBA" id="ARBA00011890"/>
    </source>
</evidence>
<evidence type="ECO:0000256" key="6">
    <source>
        <dbReference type="ARBA" id="ARBA00022679"/>
    </source>
</evidence>
<sequence>MRRADGLILSLISSEELRRAYLNVNREDFLPEGSKKFAYDPEYLDRPIAITDKVNTTALTLGLKMLDYLDLKKGDKVLEVGTGCGYYTAIMAEIVGGENVYTVEIDPWLAEFARNRLTKYNVNPIVGDGTIGYKEKSPYTKIIAWASMPTVPCALYEQLSEEGILLTPIGGDRVQHLYRVRKSNKPLIERLDSVIFMKATGLFGFYE</sequence>
<dbReference type="Pfam" id="PF01135">
    <property type="entry name" value="PCMT"/>
    <property type="match status" value="1"/>
</dbReference>
<evidence type="ECO:0000256" key="7">
    <source>
        <dbReference type="ARBA" id="ARBA00022691"/>
    </source>
</evidence>
<evidence type="ECO:0000256" key="9">
    <source>
        <dbReference type="ARBA" id="ARBA00029295"/>
    </source>
</evidence>
<comment type="catalytic activity">
    <reaction evidence="9">
        <text>[protein]-L-isoaspartate + S-adenosyl-L-methionine = [protein]-L-isoaspartate alpha-methyl ester + S-adenosyl-L-homocysteine</text>
        <dbReference type="Rhea" id="RHEA:12705"/>
        <dbReference type="Rhea" id="RHEA-COMP:12143"/>
        <dbReference type="Rhea" id="RHEA-COMP:12144"/>
        <dbReference type="ChEBI" id="CHEBI:57856"/>
        <dbReference type="ChEBI" id="CHEBI:59789"/>
        <dbReference type="ChEBI" id="CHEBI:90596"/>
        <dbReference type="ChEBI" id="CHEBI:90598"/>
        <dbReference type="EC" id="2.1.1.77"/>
    </reaction>
</comment>
<dbReference type="EC" id="2.1.1.77" evidence="3"/>
<dbReference type="PANTHER" id="PTHR11579">
    <property type="entry name" value="PROTEIN-L-ISOASPARTATE O-METHYLTRANSFERASE"/>
    <property type="match status" value="1"/>
</dbReference>
<dbReference type="OrthoDB" id="33618at2157"/>
<evidence type="ECO:0000256" key="5">
    <source>
        <dbReference type="ARBA" id="ARBA00022603"/>
    </source>
</evidence>
<dbReference type="EMBL" id="JH597770">
    <property type="protein sequence ID" value="EHP68533.1"/>
    <property type="molecule type" value="Genomic_DNA"/>
</dbReference>
<gene>
    <name evidence="10" type="ORF">MetMK1DRAFT_00029720</name>
</gene>
<keyword evidence="5 10" id="KW-0489">Methyltransferase</keyword>
<comment type="function">
    <text evidence="8">Catalyzes the methyl esterification of L-isoaspartyl residues in peptides and proteins that result from spontaneous decomposition of normal L-aspartyl and L-asparaginyl residues. It plays a role in the repair and/or degradation of damaged proteins.</text>
</comment>